<dbReference type="InterPro" id="IPR036388">
    <property type="entry name" value="WH-like_DNA-bd_sf"/>
</dbReference>
<dbReference type="PANTHER" id="PTHR33202">
    <property type="entry name" value="ZINC UPTAKE REGULATION PROTEIN"/>
    <property type="match status" value="1"/>
</dbReference>
<organism evidence="7 8">
    <name type="scientific">Herpetosiphon gulosus</name>
    <dbReference type="NCBI Taxonomy" id="1973496"/>
    <lineage>
        <taxon>Bacteria</taxon>
        <taxon>Bacillati</taxon>
        <taxon>Chloroflexota</taxon>
        <taxon>Chloroflexia</taxon>
        <taxon>Herpetosiphonales</taxon>
        <taxon>Herpetosiphonaceae</taxon>
        <taxon>Herpetosiphon</taxon>
    </lineage>
</organism>
<gene>
    <name evidence="7" type="primary">perR</name>
    <name evidence="7" type="ORF">Hgul01_01659</name>
</gene>
<dbReference type="EMBL" id="BAABRU010000005">
    <property type="protein sequence ID" value="GAA5527866.1"/>
    <property type="molecule type" value="Genomic_DNA"/>
</dbReference>
<evidence type="ECO:0000256" key="2">
    <source>
        <dbReference type="ARBA" id="ARBA00022491"/>
    </source>
</evidence>
<dbReference type="Pfam" id="PF01475">
    <property type="entry name" value="FUR"/>
    <property type="match status" value="1"/>
</dbReference>
<keyword evidence="6" id="KW-0804">Transcription</keyword>
<reference evidence="7 8" key="1">
    <citation type="submission" date="2024-02" db="EMBL/GenBank/DDBJ databases">
        <title>Herpetosiphon gulosus NBRC 112829.</title>
        <authorList>
            <person name="Ichikawa N."/>
            <person name="Katano-Makiyama Y."/>
            <person name="Hidaka K."/>
        </authorList>
    </citation>
    <scope>NUCLEOTIDE SEQUENCE [LARGE SCALE GENOMIC DNA]</scope>
    <source>
        <strain evidence="7 8">NBRC 112829</strain>
    </source>
</reference>
<dbReference type="RefSeq" id="WP_345721482.1">
    <property type="nucleotide sequence ID" value="NZ_BAABRU010000005.1"/>
</dbReference>
<comment type="caution">
    <text evidence="7">The sequence shown here is derived from an EMBL/GenBank/DDBJ whole genome shotgun (WGS) entry which is preliminary data.</text>
</comment>
<protein>
    <submittedName>
        <fullName evidence="7">Peroxide-responsive repressor PerR</fullName>
    </submittedName>
</protein>
<evidence type="ECO:0000313" key="8">
    <source>
        <dbReference type="Proteomes" id="UP001428290"/>
    </source>
</evidence>
<evidence type="ECO:0000313" key="7">
    <source>
        <dbReference type="EMBL" id="GAA5527866.1"/>
    </source>
</evidence>
<dbReference type="InterPro" id="IPR043135">
    <property type="entry name" value="Fur_C"/>
</dbReference>
<evidence type="ECO:0000256" key="1">
    <source>
        <dbReference type="ARBA" id="ARBA00007957"/>
    </source>
</evidence>
<keyword evidence="3" id="KW-0862">Zinc</keyword>
<dbReference type="Gene3D" id="3.30.1490.190">
    <property type="match status" value="1"/>
</dbReference>
<dbReference type="Proteomes" id="UP001428290">
    <property type="component" value="Unassembled WGS sequence"/>
</dbReference>
<dbReference type="Gene3D" id="1.10.10.10">
    <property type="entry name" value="Winged helix-like DNA-binding domain superfamily/Winged helix DNA-binding domain"/>
    <property type="match status" value="1"/>
</dbReference>
<evidence type="ECO:0000256" key="4">
    <source>
        <dbReference type="ARBA" id="ARBA00023015"/>
    </source>
</evidence>
<dbReference type="PANTHER" id="PTHR33202:SF7">
    <property type="entry name" value="FERRIC UPTAKE REGULATION PROTEIN"/>
    <property type="match status" value="1"/>
</dbReference>
<comment type="similarity">
    <text evidence="1">Belongs to the Fur family.</text>
</comment>
<keyword evidence="8" id="KW-1185">Reference proteome</keyword>
<evidence type="ECO:0000256" key="3">
    <source>
        <dbReference type="ARBA" id="ARBA00022833"/>
    </source>
</evidence>
<proteinExistence type="inferred from homology"/>
<dbReference type="InterPro" id="IPR002481">
    <property type="entry name" value="FUR"/>
</dbReference>
<sequence>MAIMQPEERARRLLRELEHHGYRPTPQREAVCWALARHGGHPTAAEIVEVVKQHGIGQATVYNTITTLEKLGVIQPMPLNTDEHTRYDLDTTPHMNFVCSQCGAIIDCHAPQLDLMLAQIASTAGATFESANVVVYGRCERCKN</sequence>
<keyword evidence="2" id="KW-0678">Repressor</keyword>
<name>A0ABP9WXE2_9CHLR</name>
<dbReference type="InterPro" id="IPR036390">
    <property type="entry name" value="WH_DNA-bd_sf"/>
</dbReference>
<keyword evidence="5" id="KW-0238">DNA-binding</keyword>
<keyword evidence="4" id="KW-0805">Transcription regulation</keyword>
<accession>A0ABP9WXE2</accession>
<evidence type="ECO:0000256" key="5">
    <source>
        <dbReference type="ARBA" id="ARBA00023125"/>
    </source>
</evidence>
<dbReference type="CDD" id="cd07153">
    <property type="entry name" value="Fur_like"/>
    <property type="match status" value="1"/>
</dbReference>
<evidence type="ECO:0000256" key="6">
    <source>
        <dbReference type="ARBA" id="ARBA00023163"/>
    </source>
</evidence>
<dbReference type="SUPFAM" id="SSF46785">
    <property type="entry name" value="Winged helix' DNA-binding domain"/>
    <property type="match status" value="1"/>
</dbReference>